<dbReference type="AlphaFoldDB" id="A0AAD8UPJ8"/>
<dbReference type="Proteomes" id="UP001244207">
    <property type="component" value="Unassembled WGS sequence"/>
</dbReference>
<dbReference type="GeneID" id="85392167"/>
<comment type="caution">
    <text evidence="1">The sequence shown here is derived from an EMBL/GenBank/DDBJ whole genome shotgun (WGS) entry which is preliminary data.</text>
</comment>
<keyword evidence="2" id="KW-1185">Reference proteome</keyword>
<dbReference type="EMBL" id="JAHMHS010000047">
    <property type="protein sequence ID" value="KAK1724839.1"/>
    <property type="molecule type" value="Genomic_DNA"/>
</dbReference>
<name>A0AAD8UPJ8_GLOAC</name>
<gene>
    <name evidence="1" type="ORF">BDZ83DRAFT_621471</name>
</gene>
<organism evidence="1 2">
    <name type="scientific">Glomerella acutata</name>
    <name type="common">Colletotrichum acutatum</name>
    <dbReference type="NCBI Taxonomy" id="27357"/>
    <lineage>
        <taxon>Eukaryota</taxon>
        <taxon>Fungi</taxon>
        <taxon>Dikarya</taxon>
        <taxon>Ascomycota</taxon>
        <taxon>Pezizomycotina</taxon>
        <taxon>Sordariomycetes</taxon>
        <taxon>Hypocreomycetidae</taxon>
        <taxon>Glomerellales</taxon>
        <taxon>Glomerellaceae</taxon>
        <taxon>Colletotrichum</taxon>
        <taxon>Colletotrichum acutatum species complex</taxon>
    </lineage>
</organism>
<evidence type="ECO:0000313" key="2">
    <source>
        <dbReference type="Proteomes" id="UP001244207"/>
    </source>
</evidence>
<dbReference type="RefSeq" id="XP_060364894.1">
    <property type="nucleotide sequence ID" value="XM_060508268.1"/>
</dbReference>
<accession>A0AAD8UPJ8</accession>
<reference evidence="1" key="1">
    <citation type="submission" date="2021-12" db="EMBL/GenBank/DDBJ databases">
        <title>Comparative genomics, transcriptomics and evolutionary studies reveal genomic signatures of adaptation to plant cell wall in hemibiotrophic fungi.</title>
        <authorList>
            <consortium name="DOE Joint Genome Institute"/>
            <person name="Baroncelli R."/>
            <person name="Diaz J.F."/>
            <person name="Benocci T."/>
            <person name="Peng M."/>
            <person name="Battaglia E."/>
            <person name="Haridas S."/>
            <person name="Andreopoulos W."/>
            <person name="Labutti K."/>
            <person name="Pangilinan J."/>
            <person name="Floch G.L."/>
            <person name="Makela M.R."/>
            <person name="Henrissat B."/>
            <person name="Grigoriev I.V."/>
            <person name="Crouch J.A."/>
            <person name="De Vries R.P."/>
            <person name="Sukno S.A."/>
            <person name="Thon M.R."/>
        </authorList>
    </citation>
    <scope>NUCLEOTIDE SEQUENCE</scope>
    <source>
        <strain evidence="1">CBS 112980</strain>
    </source>
</reference>
<sequence>MANIVAHFSDGCYQVYSDTLSAAVSLRSPRRNNPNLAQSLRQTPRAVSLIEVSVLIASLIHRFYPKLDQETVS</sequence>
<proteinExistence type="predicted"/>
<evidence type="ECO:0000313" key="1">
    <source>
        <dbReference type="EMBL" id="KAK1724839.1"/>
    </source>
</evidence>
<protein>
    <submittedName>
        <fullName evidence="1">Uncharacterized protein</fullName>
    </submittedName>
</protein>